<dbReference type="Pfam" id="PF08522">
    <property type="entry name" value="BT_3987-like_N"/>
    <property type="match status" value="1"/>
</dbReference>
<feature type="domain" description="BT-3987-like N-terminal" evidence="1">
    <location>
        <begin position="56"/>
        <end position="160"/>
    </location>
</feature>
<comment type="caution">
    <text evidence="3">The sequence shown here is derived from an EMBL/GenBank/DDBJ whole genome shotgun (WGS) entry which is preliminary data.</text>
</comment>
<proteinExistence type="predicted"/>
<sequence length="321" mass="36713">MNQMKTIIKKAGILYMALSFGLTSCETFDFGQEMGQKVICIISDDDLVFTGMHDLNEPESTGYISVNCGGSLHIDRDVEVVMEYSPEVLAQYNKSKYDIDEEKYAKELDSRYYTIPEMRVTLKASSADTYDTMPIRVRPEGLSPDSIYFIPLRIRSVSAYSVNPDKSQVLYRVYMKNLYARSDEASIYNATGTTRKDGENEVEAAASQTFHPLTKNTFRIFAGIKGYETDADVIRKNGIIVQVNEDHSLTMRPYDEDSIEVAPVDASRPDYYGEYSLSEVYGGKKRQRFDFKYKYRFKGDTQWETVNLRSLRSVTLDLIDE</sequence>
<evidence type="ECO:0008006" key="5">
    <source>
        <dbReference type="Google" id="ProtNLM"/>
    </source>
</evidence>
<evidence type="ECO:0000259" key="1">
    <source>
        <dbReference type="Pfam" id="PF08522"/>
    </source>
</evidence>
<evidence type="ECO:0000259" key="2">
    <source>
        <dbReference type="Pfam" id="PF14274"/>
    </source>
</evidence>
<dbReference type="Gene3D" id="2.60.40.1740">
    <property type="entry name" value="hypothetical protein (bacova_03559)"/>
    <property type="match status" value="1"/>
</dbReference>
<dbReference type="PROSITE" id="PS51257">
    <property type="entry name" value="PROKAR_LIPOPROTEIN"/>
    <property type="match status" value="1"/>
</dbReference>
<dbReference type="STRING" id="762968.HMPREF9441_03317"/>
<feature type="domain" description="BT-3044-like C-terminal" evidence="2">
    <location>
        <begin position="168"/>
        <end position="306"/>
    </location>
</feature>
<dbReference type="Proteomes" id="UP000003598">
    <property type="component" value="Unassembled WGS sequence"/>
</dbReference>
<dbReference type="PATRIC" id="fig|762968.3.peg.2926"/>
<dbReference type="HOGENOM" id="CLU_068210_0_0_10"/>
<dbReference type="eggNOG" id="ENOG502ZBGW">
    <property type="taxonomic scope" value="Bacteria"/>
</dbReference>
<reference evidence="3 4" key="1">
    <citation type="submission" date="2011-03" db="EMBL/GenBank/DDBJ databases">
        <authorList>
            <person name="Weinstock G."/>
            <person name="Sodergren E."/>
            <person name="Clifton S."/>
            <person name="Fulton L."/>
            <person name="Fulton B."/>
            <person name="Courtney L."/>
            <person name="Fronick C."/>
            <person name="Harrison M."/>
            <person name="Strong C."/>
            <person name="Farmer C."/>
            <person name="Delahaunty K."/>
            <person name="Markovic C."/>
            <person name="Hall O."/>
            <person name="Minx P."/>
            <person name="Tomlinson C."/>
            <person name="Mitreva M."/>
            <person name="Hou S."/>
            <person name="Chen J."/>
            <person name="Wollam A."/>
            <person name="Pepin K.H."/>
            <person name="Johnson M."/>
            <person name="Bhonagiri V."/>
            <person name="Zhang X."/>
            <person name="Suruliraj S."/>
            <person name="Warren W."/>
            <person name="Chinwalla A."/>
            <person name="Mardis E.R."/>
            <person name="Wilson R.K."/>
        </authorList>
    </citation>
    <scope>NUCLEOTIDE SEQUENCE [LARGE SCALE GENOMIC DNA]</scope>
    <source>
        <strain evidence="3 4">YIT 11840</strain>
    </source>
</reference>
<dbReference type="OrthoDB" id="1050708at2"/>
<protein>
    <recommendedName>
        <fullName evidence="5">DUF4361 domain-containing protein</fullName>
    </recommendedName>
</protein>
<dbReference type="InterPro" id="IPR025371">
    <property type="entry name" value="BT_3044-like_C"/>
</dbReference>
<evidence type="ECO:0000313" key="3">
    <source>
        <dbReference type="EMBL" id="EHG98798.1"/>
    </source>
</evidence>
<dbReference type="InterPro" id="IPR013728">
    <property type="entry name" value="BT_3987-like_N"/>
</dbReference>
<keyword evidence="4" id="KW-1185">Reference proteome</keyword>
<gene>
    <name evidence="3" type="ORF">HMPREF9441_03317</name>
</gene>
<accession>G5SVE3</accession>
<evidence type="ECO:0000313" key="4">
    <source>
        <dbReference type="Proteomes" id="UP000003598"/>
    </source>
</evidence>
<dbReference type="EMBL" id="AFFY01000054">
    <property type="protein sequence ID" value="EHG98798.1"/>
    <property type="molecule type" value="Genomic_DNA"/>
</dbReference>
<dbReference type="Pfam" id="PF14274">
    <property type="entry name" value="BT_3044-like_C"/>
    <property type="match status" value="1"/>
</dbReference>
<name>G5SVE3_9BACT</name>
<organism evidence="3 4">
    <name type="scientific">Paraprevotella clara YIT 11840</name>
    <dbReference type="NCBI Taxonomy" id="762968"/>
    <lineage>
        <taxon>Bacteria</taxon>
        <taxon>Pseudomonadati</taxon>
        <taxon>Bacteroidota</taxon>
        <taxon>Bacteroidia</taxon>
        <taxon>Bacteroidales</taxon>
        <taxon>Prevotellaceae</taxon>
        <taxon>Paraprevotella</taxon>
    </lineage>
</organism>
<dbReference type="AlphaFoldDB" id="G5SVE3"/>